<evidence type="ECO:0000313" key="1">
    <source>
        <dbReference type="EMBL" id="CUS12711.1"/>
    </source>
</evidence>
<sequence length="195" mass="21980">MPGGIHEQVIWEFGHELGRKIDRMGLSQALRFMGSTTYQGVKCAKEADAAFEPRLPGPYNRYWPTLVVECGVSESLKRLRVDSDWWLQNSEGAVKTVLVFSVSKETRHIHLEQWENRNSSKSATYNPPITPTKINEIDIVVPVDTSSGVQRPIVMGAPLKLEFEKVFLRQPVQHYGEGNIIFTAEELGLIASGIW</sequence>
<name>A0A292Q0Y6_9PEZI</name>
<dbReference type="AlphaFoldDB" id="A0A292Q0Y6"/>
<reference evidence="1" key="1">
    <citation type="submission" date="2015-10" db="EMBL/GenBank/DDBJ databases">
        <authorList>
            <person name="Regsiter A."/>
            <person name="william w."/>
        </authorList>
    </citation>
    <scope>NUCLEOTIDE SEQUENCE</scope>
    <source>
        <strain evidence="1">Montdore</strain>
    </source>
</reference>
<keyword evidence="2" id="KW-1185">Reference proteome</keyword>
<dbReference type="EMBL" id="LN890986">
    <property type="protein sequence ID" value="CUS12711.1"/>
    <property type="molecule type" value="Genomic_DNA"/>
</dbReference>
<feature type="non-terminal residue" evidence="1">
    <location>
        <position position="195"/>
    </location>
</feature>
<gene>
    <name evidence="1" type="ORF">GSTUAT00003204001</name>
</gene>
<evidence type="ECO:0000313" key="2">
    <source>
        <dbReference type="Proteomes" id="UP001412239"/>
    </source>
</evidence>
<protein>
    <submittedName>
        <fullName evidence="1">Uncharacterized protein</fullName>
    </submittedName>
</protein>
<proteinExistence type="predicted"/>
<organism evidence="1 2">
    <name type="scientific">Tuber aestivum</name>
    <name type="common">summer truffle</name>
    <dbReference type="NCBI Taxonomy" id="59557"/>
    <lineage>
        <taxon>Eukaryota</taxon>
        <taxon>Fungi</taxon>
        <taxon>Dikarya</taxon>
        <taxon>Ascomycota</taxon>
        <taxon>Pezizomycotina</taxon>
        <taxon>Pezizomycetes</taxon>
        <taxon>Pezizales</taxon>
        <taxon>Tuberaceae</taxon>
        <taxon>Tuber</taxon>
    </lineage>
</organism>
<accession>A0A292Q0Y6</accession>
<dbReference type="Proteomes" id="UP001412239">
    <property type="component" value="Unassembled WGS sequence"/>
</dbReference>